<keyword evidence="2" id="KW-0805">Transcription regulation</keyword>
<evidence type="ECO:0000256" key="4">
    <source>
        <dbReference type="ARBA" id="ARBA00023163"/>
    </source>
</evidence>
<dbReference type="STRING" id="1646377.BS640_05450"/>
<keyword evidence="4" id="KW-0804">Transcription</keyword>
<dbReference type="InterPro" id="IPR050176">
    <property type="entry name" value="LTTR"/>
</dbReference>
<dbReference type="SUPFAM" id="SSF46785">
    <property type="entry name" value="Winged helix' DNA-binding domain"/>
    <property type="match status" value="1"/>
</dbReference>
<protein>
    <submittedName>
        <fullName evidence="6">LysR family transcriptional regulator</fullName>
    </submittedName>
</protein>
<dbReference type="Pfam" id="PF00126">
    <property type="entry name" value="HTH_1"/>
    <property type="match status" value="1"/>
</dbReference>
<name>A0A1X0WIF3_9GAMM</name>
<evidence type="ECO:0000313" key="6">
    <source>
        <dbReference type="EMBL" id="ORJ26568.1"/>
    </source>
</evidence>
<comment type="similarity">
    <text evidence="1">Belongs to the LysR transcriptional regulatory family.</text>
</comment>
<evidence type="ECO:0000256" key="2">
    <source>
        <dbReference type="ARBA" id="ARBA00023015"/>
    </source>
</evidence>
<dbReference type="SUPFAM" id="SSF53850">
    <property type="entry name" value="Periplasmic binding protein-like II"/>
    <property type="match status" value="1"/>
</dbReference>
<dbReference type="PANTHER" id="PTHR30579">
    <property type="entry name" value="TRANSCRIPTIONAL REGULATOR"/>
    <property type="match status" value="1"/>
</dbReference>
<dbReference type="Gene3D" id="3.40.190.10">
    <property type="entry name" value="Periplasmic binding protein-like II"/>
    <property type="match status" value="2"/>
</dbReference>
<dbReference type="InterPro" id="IPR000847">
    <property type="entry name" value="LysR_HTH_N"/>
</dbReference>
<dbReference type="Gene3D" id="1.10.10.10">
    <property type="entry name" value="Winged helix-like DNA-binding domain superfamily/Winged helix DNA-binding domain"/>
    <property type="match status" value="1"/>
</dbReference>
<keyword evidence="3" id="KW-0238">DNA-binding</keyword>
<dbReference type="Proteomes" id="UP000192536">
    <property type="component" value="Unassembled WGS sequence"/>
</dbReference>
<dbReference type="PROSITE" id="PS50931">
    <property type="entry name" value="HTH_LYSR"/>
    <property type="match status" value="1"/>
</dbReference>
<evidence type="ECO:0000313" key="7">
    <source>
        <dbReference type="Proteomes" id="UP000192536"/>
    </source>
</evidence>
<dbReference type="GeneID" id="93564610"/>
<dbReference type="Pfam" id="PF03466">
    <property type="entry name" value="LysR_substrate"/>
    <property type="match status" value="1"/>
</dbReference>
<gene>
    <name evidence="6" type="ORF">BS640_05450</name>
</gene>
<accession>A0A1X0WIF3</accession>
<dbReference type="GO" id="GO:0003677">
    <property type="term" value="F:DNA binding"/>
    <property type="evidence" value="ECO:0007669"/>
    <property type="project" value="UniProtKB-KW"/>
</dbReference>
<dbReference type="InterPro" id="IPR005119">
    <property type="entry name" value="LysR_subst-bd"/>
</dbReference>
<keyword evidence="7" id="KW-1185">Reference proteome</keyword>
<evidence type="ECO:0000256" key="3">
    <source>
        <dbReference type="ARBA" id="ARBA00023125"/>
    </source>
</evidence>
<dbReference type="EMBL" id="MRWE01000006">
    <property type="protein sequence ID" value="ORJ26568.1"/>
    <property type="molecule type" value="Genomic_DNA"/>
</dbReference>
<dbReference type="AlphaFoldDB" id="A0A1X0WIF3"/>
<dbReference type="InterPro" id="IPR036388">
    <property type="entry name" value="WH-like_DNA-bd_sf"/>
</dbReference>
<dbReference type="GO" id="GO:0003700">
    <property type="term" value="F:DNA-binding transcription factor activity"/>
    <property type="evidence" value="ECO:0007669"/>
    <property type="project" value="InterPro"/>
</dbReference>
<dbReference type="PANTHER" id="PTHR30579:SF7">
    <property type="entry name" value="HTH-TYPE TRANSCRIPTIONAL REGULATOR LRHA-RELATED"/>
    <property type="match status" value="1"/>
</dbReference>
<dbReference type="InterPro" id="IPR036390">
    <property type="entry name" value="WH_DNA-bd_sf"/>
</dbReference>
<proteinExistence type="inferred from homology"/>
<dbReference type="RefSeq" id="WP_017490215.1">
    <property type="nucleotide sequence ID" value="NZ_CP049603.1"/>
</dbReference>
<evidence type="ECO:0000259" key="5">
    <source>
        <dbReference type="PROSITE" id="PS50931"/>
    </source>
</evidence>
<comment type="caution">
    <text evidence="6">The sequence shown here is derived from an EMBL/GenBank/DDBJ whole genome shotgun (WGS) entry which is preliminary data.</text>
</comment>
<feature type="domain" description="HTH lysR-type" evidence="5">
    <location>
        <begin position="8"/>
        <end position="65"/>
    </location>
</feature>
<evidence type="ECO:0000256" key="1">
    <source>
        <dbReference type="ARBA" id="ARBA00009437"/>
    </source>
</evidence>
<reference evidence="6 7" key="1">
    <citation type="journal article" date="2017" name="Int. J. Syst. Evol. Microbiol.">
        <title>Rouxiella badensis sp. nov. and Rouxiella silvae sp. nov. isolated from peat bog soil in Germany and emendation of the genus description.</title>
        <authorList>
            <person name="Le Fleche-Mateos A."/>
            <person name="Kugler J.H."/>
            <person name="Hansen S.H."/>
            <person name="Syldatk C."/>
            <person name="Hausmann R."/>
            <person name="Lomprez F."/>
            <person name="Vandenbogaert M."/>
            <person name="Manuguerra J.C."/>
            <person name="Grimont P.A."/>
        </authorList>
    </citation>
    <scope>NUCLEOTIDE SEQUENCE [LARGE SCALE GENOMIC DNA]</scope>
    <source>
        <strain evidence="6 7">DSM 100043</strain>
    </source>
</reference>
<sequence length="299" mass="32475">MAKRPLTFDSEALRTFVTGIELGSFVLAAERLGRSTSAISAQLKKLEHQAGTALVQKAGRHLVLTEKGELMLGYARRLLSLNDEAYALLMASEVGGEVRLGLQEDFGEALLPAILGQFSRSHPNVQISASVTRNEPLLSAIRQNELDLALSWQGNDTTPFSQSLGKLPLSWIAAEGFDLTPYLTQDLPLPLLVFEPFCIMRTAATAALDRAGIPWRIAFTSRSLSGIWAAASAGLGVTLRTEMGMPSTLKVIRSPLLPRVGDIGVTLHRAENRLPEAAHSLYETISDYFPQQIQVLAKA</sequence>
<organism evidence="6 7">
    <name type="scientific">Rouxiella badensis</name>
    <dbReference type="NCBI Taxonomy" id="1646377"/>
    <lineage>
        <taxon>Bacteria</taxon>
        <taxon>Pseudomonadati</taxon>
        <taxon>Pseudomonadota</taxon>
        <taxon>Gammaproteobacteria</taxon>
        <taxon>Enterobacterales</taxon>
        <taxon>Yersiniaceae</taxon>
        <taxon>Rouxiella</taxon>
    </lineage>
</organism>